<accession>A0A8J3CKK7</accession>
<dbReference type="PANTHER" id="PTHR33841">
    <property type="entry name" value="DNA METHYLTRANSFERASE YEEA-RELATED"/>
    <property type="match status" value="1"/>
</dbReference>
<dbReference type="AlphaFoldDB" id="A0A8J3CKK7"/>
<dbReference type="SUPFAM" id="SSF53335">
    <property type="entry name" value="S-adenosyl-L-methionine-dependent methyltransferases"/>
    <property type="match status" value="1"/>
</dbReference>
<dbReference type="Pfam" id="PF07669">
    <property type="entry name" value="Eco57I"/>
    <property type="match status" value="1"/>
</dbReference>
<comment type="caution">
    <text evidence="7">The sequence shown here is derived from an EMBL/GenBank/DDBJ whole genome shotgun (WGS) entry which is preliminary data.</text>
</comment>
<keyword evidence="8" id="KW-1185">Reference proteome</keyword>
<protein>
    <recommendedName>
        <fullName evidence="1">site-specific DNA-methyltransferase (adenine-specific)</fullName>
        <ecNumber evidence="1">2.1.1.72</ecNumber>
    </recommendedName>
</protein>
<dbReference type="Gene3D" id="3.40.50.150">
    <property type="entry name" value="Vaccinia Virus protein VP39"/>
    <property type="match status" value="1"/>
</dbReference>
<organism evidence="7 8">
    <name type="scientific">Longimycelium tulufanense</name>
    <dbReference type="NCBI Taxonomy" id="907463"/>
    <lineage>
        <taxon>Bacteria</taxon>
        <taxon>Bacillati</taxon>
        <taxon>Actinomycetota</taxon>
        <taxon>Actinomycetes</taxon>
        <taxon>Pseudonocardiales</taxon>
        <taxon>Pseudonocardiaceae</taxon>
        <taxon>Longimycelium</taxon>
    </lineage>
</organism>
<evidence type="ECO:0000256" key="4">
    <source>
        <dbReference type="ARBA" id="ARBA00022691"/>
    </source>
</evidence>
<dbReference type="InterPro" id="IPR002052">
    <property type="entry name" value="DNA_methylase_N6_adenine_CS"/>
</dbReference>
<gene>
    <name evidence="7" type="ORF">GCM10012275_54990</name>
</gene>
<dbReference type="EC" id="2.1.1.72" evidence="1"/>
<dbReference type="PROSITE" id="PS00092">
    <property type="entry name" value="N6_MTASE"/>
    <property type="match status" value="1"/>
</dbReference>
<feature type="domain" description="Type II methyltransferase M.TaqI-like" evidence="6">
    <location>
        <begin position="197"/>
        <end position="344"/>
    </location>
</feature>
<name>A0A8J3CKK7_9PSEU</name>
<dbReference type="PRINTS" id="PR00507">
    <property type="entry name" value="N12N6MTFRASE"/>
</dbReference>
<dbReference type="EMBL" id="BMMK01000038">
    <property type="protein sequence ID" value="GGM77318.1"/>
    <property type="molecule type" value="Genomic_DNA"/>
</dbReference>
<evidence type="ECO:0000256" key="3">
    <source>
        <dbReference type="ARBA" id="ARBA00022679"/>
    </source>
</evidence>
<sequence>MSRHPQPSLPSALVAAAQNAVTELAEAVPHQTAVTWVHAGAVAQHAVQVGFGPAGVSIRSVLDRVAELHPGLAPFGDLAAELDTIAEKTIVEVWRQHQLMPDDHQIRWWTYPLGDLYQTLSCEARKNRALCQTPWWISELLLHVSMDRAAEVWQRPLLIDPACGTGHLLIESFHRVYRGSGRGITDDGRDVADALGCVHGVDLDPYAVLVARYRLLTMAWADLQHRTDLTALAELPVHVAAANSLLAEDEPLLEHGGYHVVVTNPPYVTPKDATVRERIRGRYPEVCHQRYCLALPFHALMMRLLVDGGWCAQLTANSFMKREFGRKYIEQWLPQYDMQWVIDTSGVYIPGHGTPTVILVHRNQPPSSDTVRTVVGHRGEPRVPDDPAQGLVWQAIRQAVYNRESAERFVRGAEAAWRADHPGTAPEPPQVLAPRETPRQLNLFDLLEIPDTAA</sequence>
<dbReference type="RefSeq" id="WP_189061330.1">
    <property type="nucleotide sequence ID" value="NZ_BMMK01000038.1"/>
</dbReference>
<dbReference type="GO" id="GO:0009007">
    <property type="term" value="F:site-specific DNA-methyltransferase (adenine-specific) activity"/>
    <property type="evidence" value="ECO:0007669"/>
    <property type="project" value="UniProtKB-EC"/>
</dbReference>
<evidence type="ECO:0000259" key="6">
    <source>
        <dbReference type="Pfam" id="PF07669"/>
    </source>
</evidence>
<reference evidence="7" key="2">
    <citation type="submission" date="2020-09" db="EMBL/GenBank/DDBJ databases">
        <authorList>
            <person name="Sun Q."/>
            <person name="Zhou Y."/>
        </authorList>
    </citation>
    <scope>NUCLEOTIDE SEQUENCE</scope>
    <source>
        <strain evidence="7">CGMCC 4.5737</strain>
    </source>
</reference>
<dbReference type="InterPro" id="IPR029063">
    <property type="entry name" value="SAM-dependent_MTases_sf"/>
</dbReference>
<evidence type="ECO:0000313" key="8">
    <source>
        <dbReference type="Proteomes" id="UP000637578"/>
    </source>
</evidence>
<keyword evidence="3" id="KW-0808">Transferase</keyword>
<dbReference type="PANTHER" id="PTHR33841:SF1">
    <property type="entry name" value="DNA METHYLTRANSFERASE A"/>
    <property type="match status" value="1"/>
</dbReference>
<dbReference type="GO" id="GO:0003676">
    <property type="term" value="F:nucleic acid binding"/>
    <property type="evidence" value="ECO:0007669"/>
    <property type="project" value="InterPro"/>
</dbReference>
<reference evidence="7" key="1">
    <citation type="journal article" date="2014" name="Int. J. Syst. Evol. Microbiol.">
        <title>Complete genome sequence of Corynebacterium casei LMG S-19264T (=DSM 44701T), isolated from a smear-ripened cheese.</title>
        <authorList>
            <consortium name="US DOE Joint Genome Institute (JGI-PGF)"/>
            <person name="Walter F."/>
            <person name="Albersmeier A."/>
            <person name="Kalinowski J."/>
            <person name="Ruckert C."/>
        </authorList>
    </citation>
    <scope>NUCLEOTIDE SEQUENCE</scope>
    <source>
        <strain evidence="7">CGMCC 4.5737</strain>
    </source>
</reference>
<dbReference type="GO" id="GO:0006304">
    <property type="term" value="P:DNA modification"/>
    <property type="evidence" value="ECO:0007669"/>
    <property type="project" value="InterPro"/>
</dbReference>
<evidence type="ECO:0000256" key="2">
    <source>
        <dbReference type="ARBA" id="ARBA00022603"/>
    </source>
</evidence>
<dbReference type="InterPro" id="IPR011639">
    <property type="entry name" value="MethylTrfase_TaqI-like_dom"/>
</dbReference>
<comment type="catalytic activity">
    <reaction evidence="5">
        <text>a 2'-deoxyadenosine in DNA + S-adenosyl-L-methionine = an N(6)-methyl-2'-deoxyadenosine in DNA + S-adenosyl-L-homocysteine + H(+)</text>
        <dbReference type="Rhea" id="RHEA:15197"/>
        <dbReference type="Rhea" id="RHEA-COMP:12418"/>
        <dbReference type="Rhea" id="RHEA-COMP:12419"/>
        <dbReference type="ChEBI" id="CHEBI:15378"/>
        <dbReference type="ChEBI" id="CHEBI:57856"/>
        <dbReference type="ChEBI" id="CHEBI:59789"/>
        <dbReference type="ChEBI" id="CHEBI:90615"/>
        <dbReference type="ChEBI" id="CHEBI:90616"/>
        <dbReference type="EC" id="2.1.1.72"/>
    </reaction>
</comment>
<keyword evidence="4" id="KW-0949">S-adenosyl-L-methionine</keyword>
<evidence type="ECO:0000256" key="1">
    <source>
        <dbReference type="ARBA" id="ARBA00011900"/>
    </source>
</evidence>
<dbReference type="Proteomes" id="UP000637578">
    <property type="component" value="Unassembled WGS sequence"/>
</dbReference>
<dbReference type="InterPro" id="IPR050953">
    <property type="entry name" value="N4_N6_ade-DNA_methylase"/>
</dbReference>
<evidence type="ECO:0000313" key="7">
    <source>
        <dbReference type="EMBL" id="GGM77318.1"/>
    </source>
</evidence>
<dbReference type="GO" id="GO:0032259">
    <property type="term" value="P:methylation"/>
    <property type="evidence" value="ECO:0007669"/>
    <property type="project" value="UniProtKB-KW"/>
</dbReference>
<proteinExistence type="predicted"/>
<evidence type="ECO:0000256" key="5">
    <source>
        <dbReference type="ARBA" id="ARBA00047942"/>
    </source>
</evidence>
<keyword evidence="2" id="KW-0489">Methyltransferase</keyword>